<dbReference type="InterPro" id="IPR052709">
    <property type="entry name" value="Transposase-MT_Hybrid"/>
</dbReference>
<dbReference type="InterPro" id="IPR001888">
    <property type="entry name" value="Transposase_1"/>
</dbReference>
<feature type="compositionally biased region" description="Polar residues" evidence="1">
    <location>
        <begin position="17"/>
        <end position="28"/>
    </location>
</feature>
<dbReference type="PANTHER" id="PTHR46060:SF1">
    <property type="entry name" value="MARINER MOS1 TRANSPOSASE-LIKE PROTEIN"/>
    <property type="match status" value="1"/>
</dbReference>
<organism evidence="2 3">
    <name type="scientific">Agrilus planipennis</name>
    <name type="common">Emerald ash borer</name>
    <name type="synonym">Agrilus marcopoli</name>
    <dbReference type="NCBI Taxonomy" id="224129"/>
    <lineage>
        <taxon>Eukaryota</taxon>
        <taxon>Metazoa</taxon>
        <taxon>Ecdysozoa</taxon>
        <taxon>Arthropoda</taxon>
        <taxon>Hexapoda</taxon>
        <taxon>Insecta</taxon>
        <taxon>Pterygota</taxon>
        <taxon>Neoptera</taxon>
        <taxon>Endopterygota</taxon>
        <taxon>Coleoptera</taxon>
        <taxon>Polyphaga</taxon>
        <taxon>Elateriformia</taxon>
        <taxon>Buprestoidea</taxon>
        <taxon>Buprestidae</taxon>
        <taxon>Agrilinae</taxon>
        <taxon>Agrilus</taxon>
    </lineage>
</organism>
<sequence>MSSVYGDSCPGKISGIPSLSKNSMQWNKKGTPPPKKFKVSESAGKIVATVFWEERILLIDYKDKDVSTEEYNASILERLKEVVKEKRRGKSTEGVLPLYDNVPVHKSRVAMVALQKVAFEILAHPPYCPDLVPSNYYHSLT</sequence>
<name>A0A7F5R376_AGRPL</name>
<dbReference type="AlphaFoldDB" id="A0A7F5R376"/>
<evidence type="ECO:0000256" key="1">
    <source>
        <dbReference type="SAM" id="MobiDB-lite"/>
    </source>
</evidence>
<dbReference type="InParanoid" id="A0A7F5R376"/>
<dbReference type="RefSeq" id="XP_025829992.1">
    <property type="nucleotide sequence ID" value="XM_025974207.1"/>
</dbReference>
<dbReference type="Proteomes" id="UP000192223">
    <property type="component" value="Unplaced"/>
</dbReference>
<dbReference type="KEGG" id="apln:112904372"/>
<evidence type="ECO:0000313" key="2">
    <source>
        <dbReference type="Proteomes" id="UP000192223"/>
    </source>
</evidence>
<dbReference type="Pfam" id="PF01359">
    <property type="entry name" value="Transposase_1"/>
    <property type="match status" value="1"/>
</dbReference>
<dbReference type="InterPro" id="IPR036397">
    <property type="entry name" value="RNaseH_sf"/>
</dbReference>
<reference evidence="3" key="1">
    <citation type="submission" date="2025-08" db="UniProtKB">
        <authorList>
            <consortium name="RefSeq"/>
        </authorList>
    </citation>
    <scope>IDENTIFICATION</scope>
    <source>
        <tissue evidence="3">Entire body</tissue>
    </source>
</reference>
<feature type="region of interest" description="Disordered" evidence="1">
    <location>
        <begin position="16"/>
        <end position="37"/>
    </location>
</feature>
<protein>
    <submittedName>
        <fullName evidence="3">Histone-lysine N-methyltransferase SETMAR-like</fullName>
    </submittedName>
</protein>
<gene>
    <name evidence="3" type="primary">LOC112904372</name>
</gene>
<accession>A0A7F5R376</accession>
<dbReference type="PANTHER" id="PTHR46060">
    <property type="entry name" value="MARINER MOS1 TRANSPOSASE-LIKE PROTEIN"/>
    <property type="match status" value="1"/>
</dbReference>
<dbReference type="OrthoDB" id="6660388at2759"/>
<keyword evidence="2" id="KW-1185">Reference proteome</keyword>
<dbReference type="GeneID" id="112904372"/>
<dbReference type="GO" id="GO:0003676">
    <property type="term" value="F:nucleic acid binding"/>
    <property type="evidence" value="ECO:0007669"/>
    <property type="project" value="InterPro"/>
</dbReference>
<evidence type="ECO:0000313" key="3">
    <source>
        <dbReference type="RefSeq" id="XP_025829992.1"/>
    </source>
</evidence>
<proteinExistence type="predicted"/>
<dbReference type="Gene3D" id="3.30.420.10">
    <property type="entry name" value="Ribonuclease H-like superfamily/Ribonuclease H"/>
    <property type="match status" value="1"/>
</dbReference>